<name>A0ABS6MGK5_9GAMM</name>
<reference evidence="1 2" key="1">
    <citation type="submission" date="2021-06" db="EMBL/GenBank/DDBJ databases">
        <title>Bacterium isolated from marine sediment.</title>
        <authorList>
            <person name="Zhu K.-L."/>
            <person name="Du Z.-J."/>
            <person name="Liang Q.-Y."/>
        </authorList>
    </citation>
    <scope>NUCLEOTIDE SEQUENCE [LARGE SCALE GENOMIC DNA]</scope>
    <source>
        <strain evidence="1 2">A346</strain>
    </source>
</reference>
<sequence length="195" mass="22326">MLLNKLLRRGDQLSIESGRLKLIPKSGKQAAADGWLTDNFEQLLSEIVAVTGTRAFVYHGYSRGKYGRSKAGGVTLNLTNVDKGEQAFCIYNVNVTRDKNTRHGEKGSMLPAGHFNPPKGGDFILFWKRCGLKLPRRLSSFHDYMGKLRRIIFTADYAEDEKVDKCRIPDDHISQRRYPWFVARDIMYHAIEQFI</sequence>
<feature type="non-terminal residue" evidence="1">
    <location>
        <position position="195"/>
    </location>
</feature>
<accession>A0ABS6MGK5</accession>
<keyword evidence="2" id="KW-1185">Reference proteome</keyword>
<dbReference type="EMBL" id="JAHQZT010000066">
    <property type="protein sequence ID" value="MBV0934946.1"/>
    <property type="molecule type" value="Genomic_DNA"/>
</dbReference>
<proteinExistence type="predicted"/>
<evidence type="ECO:0000313" key="2">
    <source>
        <dbReference type="Proteomes" id="UP000755551"/>
    </source>
</evidence>
<comment type="caution">
    <text evidence="1">The sequence shown here is derived from an EMBL/GenBank/DDBJ whole genome shotgun (WGS) entry which is preliminary data.</text>
</comment>
<dbReference type="RefSeq" id="WP_217336332.1">
    <property type="nucleotide sequence ID" value="NZ_JAHQZT010000066.1"/>
</dbReference>
<organism evidence="1 2">
    <name type="scientific">Marinobacterium weihaiense</name>
    <dbReference type="NCBI Taxonomy" id="2851016"/>
    <lineage>
        <taxon>Bacteria</taxon>
        <taxon>Pseudomonadati</taxon>
        <taxon>Pseudomonadota</taxon>
        <taxon>Gammaproteobacteria</taxon>
        <taxon>Oceanospirillales</taxon>
        <taxon>Oceanospirillaceae</taxon>
        <taxon>Marinobacterium</taxon>
    </lineage>
</organism>
<dbReference type="Proteomes" id="UP000755551">
    <property type="component" value="Unassembled WGS sequence"/>
</dbReference>
<protein>
    <submittedName>
        <fullName evidence="1">Uncharacterized protein</fullName>
    </submittedName>
</protein>
<gene>
    <name evidence="1" type="ORF">KTN04_16575</name>
</gene>
<evidence type="ECO:0000313" key="1">
    <source>
        <dbReference type="EMBL" id="MBV0934946.1"/>
    </source>
</evidence>